<feature type="coiled-coil region" evidence="2">
    <location>
        <begin position="1152"/>
        <end position="1201"/>
    </location>
</feature>
<reference evidence="4" key="1">
    <citation type="journal article" date="2017" name="Nature">
        <title>The genome of Chenopodium quinoa.</title>
        <authorList>
            <person name="Jarvis D.E."/>
            <person name="Ho Y.S."/>
            <person name="Lightfoot D.J."/>
            <person name="Schmoeckel S.M."/>
            <person name="Li B."/>
            <person name="Borm T.J.A."/>
            <person name="Ohyanagi H."/>
            <person name="Mineta K."/>
            <person name="Michell C.T."/>
            <person name="Saber N."/>
            <person name="Kharbatia N.M."/>
            <person name="Rupper R.R."/>
            <person name="Sharp A.R."/>
            <person name="Dally N."/>
            <person name="Boughton B.A."/>
            <person name="Woo Y.H."/>
            <person name="Gao G."/>
            <person name="Schijlen E.G.W.M."/>
            <person name="Guo X."/>
            <person name="Momin A.A."/>
            <person name="Negrao S."/>
            <person name="Al-Babili S."/>
            <person name="Gehring C."/>
            <person name="Roessner U."/>
            <person name="Jung C."/>
            <person name="Murphy K."/>
            <person name="Arold S.T."/>
            <person name="Gojobori T."/>
            <person name="van der Linden C.G."/>
            <person name="van Loo E.N."/>
            <person name="Jellen E.N."/>
            <person name="Maughan P.J."/>
            <person name="Tester M."/>
        </authorList>
    </citation>
    <scope>NUCLEOTIDE SEQUENCE [LARGE SCALE GENOMIC DNA]</scope>
    <source>
        <strain evidence="4">cv. PI 614886</strain>
    </source>
</reference>
<name>A0A803KYH4_CHEQI</name>
<dbReference type="EnsemblPlants" id="AUR62004083-RA">
    <property type="protein sequence ID" value="AUR62004083-RA:cds"/>
    <property type="gene ID" value="AUR62004083"/>
</dbReference>
<protein>
    <recommendedName>
        <fullName evidence="6">J domain-containing protein</fullName>
    </recommendedName>
</protein>
<keyword evidence="5" id="KW-1185">Reference proteome</keyword>
<dbReference type="Proteomes" id="UP000596660">
    <property type="component" value="Unplaced"/>
</dbReference>
<feature type="compositionally biased region" description="Low complexity" evidence="3">
    <location>
        <begin position="1"/>
        <end position="14"/>
    </location>
</feature>
<feature type="compositionally biased region" description="Basic and acidic residues" evidence="3">
    <location>
        <begin position="614"/>
        <end position="701"/>
    </location>
</feature>
<feature type="compositionally biased region" description="Basic and acidic residues" evidence="3">
    <location>
        <begin position="393"/>
        <end position="412"/>
    </location>
</feature>
<dbReference type="GO" id="GO:0030276">
    <property type="term" value="F:clathrin binding"/>
    <property type="evidence" value="ECO:0007669"/>
    <property type="project" value="TreeGrafter"/>
</dbReference>
<dbReference type="GO" id="GO:0005737">
    <property type="term" value="C:cytoplasm"/>
    <property type="evidence" value="ECO:0007669"/>
    <property type="project" value="TreeGrafter"/>
</dbReference>
<feature type="region of interest" description="Disordered" evidence="3">
    <location>
        <begin position="886"/>
        <end position="909"/>
    </location>
</feature>
<feature type="coiled-coil region" evidence="2">
    <location>
        <begin position="1255"/>
        <end position="1294"/>
    </location>
</feature>
<feature type="region of interest" description="Disordered" evidence="3">
    <location>
        <begin position="605"/>
        <end position="701"/>
    </location>
</feature>
<feature type="region of interest" description="Disordered" evidence="3">
    <location>
        <begin position="1405"/>
        <end position="1432"/>
    </location>
</feature>
<dbReference type="Gramene" id="AUR62004083-RA">
    <property type="protein sequence ID" value="AUR62004083-RA:cds"/>
    <property type="gene ID" value="AUR62004083"/>
</dbReference>
<evidence type="ECO:0000256" key="2">
    <source>
        <dbReference type="SAM" id="Coils"/>
    </source>
</evidence>
<reference evidence="4" key="2">
    <citation type="submission" date="2021-03" db="UniProtKB">
        <authorList>
            <consortium name="EnsemblPlants"/>
        </authorList>
    </citation>
    <scope>IDENTIFICATION</scope>
</reference>
<feature type="region of interest" description="Disordered" evidence="3">
    <location>
        <begin position="481"/>
        <end position="519"/>
    </location>
</feature>
<feature type="compositionally biased region" description="Basic and acidic residues" evidence="3">
    <location>
        <begin position="357"/>
        <end position="372"/>
    </location>
</feature>
<keyword evidence="1 2" id="KW-0175">Coiled coil</keyword>
<dbReference type="GO" id="GO:0031982">
    <property type="term" value="C:vesicle"/>
    <property type="evidence" value="ECO:0007669"/>
    <property type="project" value="TreeGrafter"/>
</dbReference>
<accession>A0A803KYH4</accession>
<evidence type="ECO:0008006" key="6">
    <source>
        <dbReference type="Google" id="ProtNLM"/>
    </source>
</evidence>
<feature type="region of interest" description="Disordered" evidence="3">
    <location>
        <begin position="357"/>
        <end position="462"/>
    </location>
</feature>
<dbReference type="InterPro" id="IPR036869">
    <property type="entry name" value="J_dom_sf"/>
</dbReference>
<dbReference type="SUPFAM" id="SSF46565">
    <property type="entry name" value="Chaperone J-domain"/>
    <property type="match status" value="1"/>
</dbReference>
<feature type="region of interest" description="Disordered" evidence="3">
    <location>
        <begin position="137"/>
        <end position="184"/>
    </location>
</feature>
<evidence type="ECO:0000256" key="3">
    <source>
        <dbReference type="SAM" id="MobiDB-lite"/>
    </source>
</evidence>
<organism evidence="4 5">
    <name type="scientific">Chenopodium quinoa</name>
    <name type="common">Quinoa</name>
    <dbReference type="NCBI Taxonomy" id="63459"/>
    <lineage>
        <taxon>Eukaryota</taxon>
        <taxon>Viridiplantae</taxon>
        <taxon>Streptophyta</taxon>
        <taxon>Embryophyta</taxon>
        <taxon>Tracheophyta</taxon>
        <taxon>Spermatophyta</taxon>
        <taxon>Magnoliopsida</taxon>
        <taxon>eudicotyledons</taxon>
        <taxon>Gunneridae</taxon>
        <taxon>Pentapetalae</taxon>
        <taxon>Caryophyllales</taxon>
        <taxon>Chenopodiaceae</taxon>
        <taxon>Chenopodioideae</taxon>
        <taxon>Atripliceae</taxon>
        <taxon>Chenopodium</taxon>
    </lineage>
</organism>
<dbReference type="GO" id="GO:0072583">
    <property type="term" value="P:clathrin-dependent endocytosis"/>
    <property type="evidence" value="ECO:0007669"/>
    <property type="project" value="TreeGrafter"/>
</dbReference>
<evidence type="ECO:0000256" key="1">
    <source>
        <dbReference type="ARBA" id="ARBA00023054"/>
    </source>
</evidence>
<dbReference type="PANTHER" id="PTHR23172">
    <property type="entry name" value="AUXILIN/CYCLIN G-ASSOCIATED KINASE-RELATED"/>
    <property type="match status" value="1"/>
</dbReference>
<proteinExistence type="predicted"/>
<feature type="compositionally biased region" description="Polar residues" evidence="3">
    <location>
        <begin position="481"/>
        <end position="495"/>
    </location>
</feature>
<dbReference type="FunFam" id="1.10.287.110:FF:000009">
    <property type="entry name" value="Auxilin-related protein 1"/>
    <property type="match status" value="1"/>
</dbReference>
<dbReference type="GO" id="GO:0072318">
    <property type="term" value="P:clathrin coat disassembly"/>
    <property type="evidence" value="ECO:0007669"/>
    <property type="project" value="TreeGrafter"/>
</dbReference>
<dbReference type="PANTHER" id="PTHR23172:SF87">
    <property type="entry name" value="CHAPERONE DNAJ-DOMAIN SUPERFAMILY PROTEIN"/>
    <property type="match status" value="1"/>
</dbReference>
<feature type="region of interest" description="Disordered" evidence="3">
    <location>
        <begin position="1"/>
        <end position="29"/>
    </location>
</feature>
<feature type="region of interest" description="Disordered" evidence="3">
    <location>
        <begin position="746"/>
        <end position="789"/>
    </location>
</feature>
<feature type="region of interest" description="Disordered" evidence="3">
    <location>
        <begin position="555"/>
        <end position="576"/>
    </location>
</feature>
<evidence type="ECO:0000313" key="4">
    <source>
        <dbReference type="EnsemblPlants" id="AUR62004083-RA:cds"/>
    </source>
</evidence>
<feature type="compositionally biased region" description="Basic and acidic residues" evidence="3">
    <location>
        <begin position="501"/>
        <end position="511"/>
    </location>
</feature>
<evidence type="ECO:0000313" key="5">
    <source>
        <dbReference type="Proteomes" id="UP000596660"/>
    </source>
</evidence>
<sequence length="1475" mass="164281">MERPYSTSRPPTFSSKKKPPPLSSSSFLNNNGGFFTNTSYDDVFGGPPKFTSSSSLAPRPEDYTEIFGAFRSSSSSSRSSSSIPVLDLPAVPDDIHSAAAAFFDYSEVFGGFNAVDFAVPFDELFRPCDGSFCDGDADGDADASSDEAWTPVGTESLSDDDSDPFAFSEKSGNSHQPSESQEFNVSYHKVNPGTSTYVPNMTHVAQLNDVSGYTCVFDEATSLKEMGNDVGSPVDDVVINMGNDTMSHASYDGDQRSGKACVDSMSNTNSTFASVSDVNLRTEPSQLLPPSRPPPVLTDSNEVHEMNSSPMASKRCGLEANVDYNLPPFFDMEANASTSAAASAAVSMKDAMEKAQAKLKAARESRDRKDRVQNSGKLQLETDLNGGGNAQGARDESLVEETKVHATSDRGLGKIKNTAKTRHAKTASQSLPDNLVVEQPTGESVKPAETKQGEKSSLSMDTDVAGQWKEARQYYEFVNSENTRLVTQPPSSNGDAQMGTKRQDKDDHDSDSAGEVCVTGENRRRLKATKAVTRQEYYEKMVKVAQEVHDSVICGNVEPDKRQKRRSQGNPRMLKPDLVYEQENNDILPSKTQKVVENPGEAIHIESGKSSVIELEKEECKTESEACHNELVDKDDPSQVKEKEMRGSCERGEGDSRVQDPLTRGKHEQKAEESCDRPGTESRQPEAPKKKMNKESKEVADKRLEETFVDVLTGDRLHKSCDSEEKDDTKYLQQMKAADKRLKEAFEDVSGRERLQRMPESQENKTRNLQQRDEHESHHEQAFDDQGSKKTLEICVELEKSQKNKAAPKQEVRGQRLYEARNRIVDHKISAEGQRQDEIKEKLEKTTELEHTSLQGYEMETTGIIKENTDDRDMQKGEYKSHIKVELEDKNQEPHSSPGRKLPAEDRHMKSSEGANLYKMDVELNMSCKLEKSQIKADGFKEVTAQKGNDEIGTAPSEDKSKLEAVKTADVLIDERQVEPTAAQVDPNDCEFEGRLILASETLDLNDKNTTRNVCAKSEQNLKEEKRTAAQSAINPNSVKGLNVDLGRKRNLVGEGQANMLHKEKARSTVAEDINGSNEHACKVESEVHNVMSEGKDNFQNISDLPSIGQSIEKKGKMIEIAVREARDRAYADARDRAERAALEKATDEARQRAMTEARERLEKACAEARDRSLADKASSEAKLRAERAAVERAHAEARQRAIEKAMAERATLGARERMQRSVSEKYMSERDVIMRQSSFPTSSERFEAANGEPAERCKARLERHRRTVERVAKALAEKNMRDLLAQREQAERTRFAETLDADIRRWSGGKEGNLRALLSTLQYILGPDSGWQPIPLTEVITAAAVKKAYRKATLCVHPDKLQQRGATVQQKYICEKVFDLLKRVTSVPASMLFGSSSKKLDFETGHLGKNSKPKQQQPAKSKKSGKSHPVFSLFDGKWRKKKMTANPDFSRYIEYLKEGGVWNKDTNSPAIYYK</sequence>
<dbReference type="Gene3D" id="1.10.287.110">
    <property type="entry name" value="DnaJ domain"/>
    <property type="match status" value="1"/>
</dbReference>
<feature type="compositionally biased region" description="Polar residues" evidence="3">
    <location>
        <begin position="170"/>
        <end position="184"/>
    </location>
</feature>